<evidence type="ECO:0000313" key="3">
    <source>
        <dbReference type="Proteomes" id="UP000001396"/>
    </source>
</evidence>
<dbReference type="GO" id="GO:0005829">
    <property type="term" value="C:cytosol"/>
    <property type="evidence" value="ECO:0007669"/>
    <property type="project" value="TreeGrafter"/>
</dbReference>
<dbReference type="CDD" id="cd06578">
    <property type="entry name" value="HemD"/>
    <property type="match status" value="1"/>
</dbReference>
<dbReference type="GO" id="GO:0006780">
    <property type="term" value="P:uroporphyrinogen III biosynthetic process"/>
    <property type="evidence" value="ECO:0007669"/>
    <property type="project" value="InterPro"/>
</dbReference>
<dbReference type="UniPathway" id="UPA00251">
    <property type="reaction ID" value="UER00320"/>
</dbReference>
<dbReference type="InterPro" id="IPR039793">
    <property type="entry name" value="UROS/Hem4"/>
</dbReference>
<sequence length="355" mass="40086">MNNNSSKSNDPKLNNDDPYQVLFRENGYNVEFQTVLNIKRCGHQSLIDTLFEVDNYDCLLVTSINAIHTLVESIDFFNNTSNNNKTSASLYINILKQWVEHKQFLFVGESSLNHLNESLQKLNLPIISNYLVATNARSLGSSIIIDQQQKQEQQQDRQEREQQNGIEKAVEKLGEYDHSSTSSPQVKEDLQKSTTTSLKILYLCGNLRRDELPSMLVEPAFKLKELVVYETTSIIINDMNDVDLDQQQQHPSGVSHSTVKLGHRIAAIGKTTAQAIESHGIRVDAVALQPTPNSLLESIENNNNNNNNKDDQSLSSDNILSLKSGDKQSFKQHNSIKQQLFNLNSKTKHSKFNLS</sequence>
<evidence type="ECO:0008006" key="4">
    <source>
        <dbReference type="Google" id="ProtNLM"/>
    </source>
</evidence>
<dbReference type="SUPFAM" id="SSF69618">
    <property type="entry name" value="HemD-like"/>
    <property type="match status" value="2"/>
</dbReference>
<dbReference type="InterPro" id="IPR003754">
    <property type="entry name" value="4pyrrol_synth_uPrphyn_synth"/>
</dbReference>
<dbReference type="GO" id="GO:0006782">
    <property type="term" value="P:protoporphyrinogen IX biosynthetic process"/>
    <property type="evidence" value="ECO:0007669"/>
    <property type="project" value="UniProtKB-UniPathway"/>
</dbReference>
<name>D3BEQ2_HETP5</name>
<dbReference type="STRING" id="670386.D3BEQ2"/>
<dbReference type="InterPro" id="IPR036108">
    <property type="entry name" value="4pyrrol_syn_uPrphyn_synt_sf"/>
</dbReference>
<dbReference type="GeneID" id="31362698"/>
<evidence type="ECO:0000313" key="2">
    <source>
        <dbReference type="EMBL" id="EFA80383.1"/>
    </source>
</evidence>
<gene>
    <name evidence="2" type="ORF">PPL_07217</name>
</gene>
<dbReference type="OMA" id="GSHEHEV"/>
<dbReference type="EMBL" id="ADBJ01000031">
    <property type="protein sequence ID" value="EFA80383.1"/>
    <property type="molecule type" value="Genomic_DNA"/>
</dbReference>
<proteinExistence type="predicted"/>
<dbReference type="Proteomes" id="UP000001396">
    <property type="component" value="Unassembled WGS sequence"/>
</dbReference>
<organism evidence="2 3">
    <name type="scientific">Heterostelium pallidum (strain ATCC 26659 / Pp 5 / PN500)</name>
    <name type="common">Cellular slime mold</name>
    <name type="synonym">Polysphondylium pallidum</name>
    <dbReference type="NCBI Taxonomy" id="670386"/>
    <lineage>
        <taxon>Eukaryota</taxon>
        <taxon>Amoebozoa</taxon>
        <taxon>Evosea</taxon>
        <taxon>Eumycetozoa</taxon>
        <taxon>Dictyostelia</taxon>
        <taxon>Acytosteliales</taxon>
        <taxon>Acytosteliaceae</taxon>
        <taxon>Heterostelium</taxon>
    </lineage>
</organism>
<dbReference type="GO" id="GO:0004852">
    <property type="term" value="F:uroporphyrinogen-III synthase activity"/>
    <property type="evidence" value="ECO:0007669"/>
    <property type="project" value="InterPro"/>
</dbReference>
<keyword evidence="3" id="KW-1185">Reference proteome</keyword>
<comment type="caution">
    <text evidence="2">The sequence shown here is derived from an EMBL/GenBank/DDBJ whole genome shotgun (WGS) entry which is preliminary data.</text>
</comment>
<dbReference type="InParanoid" id="D3BEQ2"/>
<dbReference type="AlphaFoldDB" id="D3BEQ2"/>
<dbReference type="Gene3D" id="3.40.50.10090">
    <property type="match status" value="2"/>
</dbReference>
<protein>
    <recommendedName>
        <fullName evidence="4">Uroporphyrinogen-III synthase</fullName>
    </recommendedName>
</protein>
<reference evidence="2 3" key="1">
    <citation type="journal article" date="2011" name="Genome Res.">
        <title>Phylogeny-wide analysis of social amoeba genomes highlights ancient origins for complex intercellular communication.</title>
        <authorList>
            <person name="Heidel A.J."/>
            <person name="Lawal H.M."/>
            <person name="Felder M."/>
            <person name="Schilde C."/>
            <person name="Helps N.R."/>
            <person name="Tunggal B."/>
            <person name="Rivero F."/>
            <person name="John U."/>
            <person name="Schleicher M."/>
            <person name="Eichinger L."/>
            <person name="Platzer M."/>
            <person name="Noegel A.A."/>
            <person name="Schaap P."/>
            <person name="Gloeckner G."/>
        </authorList>
    </citation>
    <scope>NUCLEOTIDE SEQUENCE [LARGE SCALE GENOMIC DNA]</scope>
    <source>
        <strain evidence="3">ATCC 26659 / Pp 5 / PN500</strain>
    </source>
</reference>
<dbReference type="PANTHER" id="PTHR12390:SF0">
    <property type="entry name" value="UROPORPHYRINOGEN-III SYNTHASE"/>
    <property type="match status" value="1"/>
</dbReference>
<feature type="region of interest" description="Disordered" evidence="1">
    <location>
        <begin position="298"/>
        <end position="319"/>
    </location>
</feature>
<evidence type="ECO:0000256" key="1">
    <source>
        <dbReference type="SAM" id="MobiDB-lite"/>
    </source>
</evidence>
<dbReference type="RefSeq" id="XP_020432503.1">
    <property type="nucleotide sequence ID" value="XM_020578055.1"/>
</dbReference>
<dbReference type="PANTHER" id="PTHR12390">
    <property type="entry name" value="UROPORPHYRINOGEN III SYNTHASE"/>
    <property type="match status" value="1"/>
</dbReference>
<accession>D3BEQ2</accession>